<protein>
    <recommendedName>
        <fullName evidence="3">Kinetochore protein Sos7 coiled-coil domain-containing protein</fullName>
    </recommendedName>
</protein>
<sequence length="286" mass="31972">MAPKRKSATPTPASALEQLQQSQSLKLLAIAETLSPKDVPQAAKKRNSAASEDSEQNGDTHPAALEADLLHYKELFSKLRFSYVEQVTKEKFLRSITENPPRLVDASENEEKEKEILGLKADLKERKLEVAEILKQLEDKGKELAKRYEGLQLRTQQLESLPTEMAGLEASIEQLKKEQTPVSKKAELALPLPETQRVLSEREAELAALNAQIASLQAAVPNRSRDVEKLERELRPLETQKQGTVAAAKEAQRRKEEGGGIGDELEERGRWLRASEKALRDMLDVP</sequence>
<dbReference type="Gene3D" id="1.10.287.1490">
    <property type="match status" value="1"/>
</dbReference>
<dbReference type="Proteomes" id="UP000472372">
    <property type="component" value="Chromosome 9"/>
</dbReference>
<evidence type="ECO:0000256" key="2">
    <source>
        <dbReference type="SAM" id="MobiDB-lite"/>
    </source>
</evidence>
<keyword evidence="1" id="KW-0175">Coiled coil</keyword>
<evidence type="ECO:0000256" key="1">
    <source>
        <dbReference type="SAM" id="Coils"/>
    </source>
</evidence>
<gene>
    <name evidence="4" type="ORF">PTTW11_09732</name>
</gene>
<feature type="region of interest" description="Disordered" evidence="2">
    <location>
        <begin position="36"/>
        <end position="65"/>
    </location>
</feature>
<dbReference type="GO" id="GO:0000776">
    <property type="term" value="C:kinetochore"/>
    <property type="evidence" value="ECO:0007669"/>
    <property type="project" value="InterPro"/>
</dbReference>
<dbReference type="Pfam" id="PF20882">
    <property type="entry name" value="Sos7"/>
    <property type="match status" value="1"/>
</dbReference>
<feature type="region of interest" description="Disordered" evidence="2">
    <location>
        <begin position="233"/>
        <end position="267"/>
    </location>
</feature>
<feature type="coiled-coil region" evidence="1">
    <location>
        <begin position="109"/>
        <end position="233"/>
    </location>
</feature>
<evidence type="ECO:0000313" key="4">
    <source>
        <dbReference type="EMBL" id="CAE7207659.1"/>
    </source>
</evidence>
<proteinExistence type="predicted"/>
<evidence type="ECO:0000259" key="3">
    <source>
        <dbReference type="Pfam" id="PF20882"/>
    </source>
</evidence>
<dbReference type="PANTHER" id="PTHR37329:SF1">
    <property type="entry name" value="KINETOCHORE PROTEIN SOS7"/>
    <property type="match status" value="1"/>
</dbReference>
<dbReference type="InterPro" id="IPR037475">
    <property type="entry name" value="Sos7"/>
</dbReference>
<dbReference type="GO" id="GO:0051315">
    <property type="term" value="P:attachment of mitotic spindle microtubules to kinetochore"/>
    <property type="evidence" value="ECO:0007669"/>
    <property type="project" value="TreeGrafter"/>
</dbReference>
<accession>A0A6S6WBR4</accession>
<reference evidence="4" key="1">
    <citation type="submission" date="2021-02" db="EMBL/GenBank/DDBJ databases">
        <authorList>
            <person name="Syme A R."/>
            <person name="Syme A R."/>
            <person name="Moolhuijzen P."/>
        </authorList>
    </citation>
    <scope>NUCLEOTIDE SEQUENCE</scope>
    <source>
        <strain evidence="4">W1-1</strain>
    </source>
</reference>
<dbReference type="EMBL" id="HG992985">
    <property type="protein sequence ID" value="CAE7207659.1"/>
    <property type="molecule type" value="Genomic_DNA"/>
</dbReference>
<evidence type="ECO:0000313" key="5">
    <source>
        <dbReference type="Proteomes" id="UP000472372"/>
    </source>
</evidence>
<dbReference type="GO" id="GO:0034501">
    <property type="term" value="P:protein localization to kinetochore"/>
    <property type="evidence" value="ECO:0007669"/>
    <property type="project" value="InterPro"/>
</dbReference>
<feature type="domain" description="Kinetochore protein Sos7 coiled-coil" evidence="3">
    <location>
        <begin position="74"/>
        <end position="148"/>
    </location>
</feature>
<organism evidence="4 5">
    <name type="scientific">Pyrenophora teres f. teres</name>
    <dbReference type="NCBI Taxonomy" id="97479"/>
    <lineage>
        <taxon>Eukaryota</taxon>
        <taxon>Fungi</taxon>
        <taxon>Dikarya</taxon>
        <taxon>Ascomycota</taxon>
        <taxon>Pezizomycotina</taxon>
        <taxon>Dothideomycetes</taxon>
        <taxon>Pleosporomycetidae</taxon>
        <taxon>Pleosporales</taxon>
        <taxon>Pleosporineae</taxon>
        <taxon>Pleosporaceae</taxon>
        <taxon>Pyrenophora</taxon>
    </lineage>
</organism>
<dbReference type="InterPro" id="IPR048781">
    <property type="entry name" value="Sos7_CC"/>
</dbReference>
<dbReference type="AlphaFoldDB" id="A0A6S6WBR4"/>
<dbReference type="PANTHER" id="PTHR37329">
    <property type="entry name" value="KINETOCHORE PROTEIN SOS7"/>
    <property type="match status" value="1"/>
</dbReference>
<name>A0A6S6WBR4_9PLEO</name>